<accession>A0A537IMF6</accession>
<comment type="caution">
    <text evidence="1">The sequence shown here is derived from an EMBL/GenBank/DDBJ whole genome shotgun (WGS) entry which is preliminary data.</text>
</comment>
<dbReference type="AlphaFoldDB" id="A0A537IMF6"/>
<evidence type="ECO:0000313" key="1">
    <source>
        <dbReference type="EMBL" id="TMI71786.1"/>
    </source>
</evidence>
<dbReference type="SUPFAM" id="SSF54427">
    <property type="entry name" value="NTF2-like"/>
    <property type="match status" value="1"/>
</dbReference>
<sequence length="66" mass="7128">EPGMIIIAEGDLVMAHGRYSGGGGKTLIAADIFRFEGDLIVEHWDVLQEEVPAEKTVAGNAMFTRP</sequence>
<evidence type="ECO:0000313" key="2">
    <source>
        <dbReference type="Proteomes" id="UP000318834"/>
    </source>
</evidence>
<gene>
    <name evidence="1" type="ORF">E6H05_12100</name>
</gene>
<dbReference type="Proteomes" id="UP000318834">
    <property type="component" value="Unassembled WGS sequence"/>
</dbReference>
<reference evidence="1 2" key="1">
    <citation type="journal article" date="2019" name="Nat. Microbiol.">
        <title>Mediterranean grassland soil C-N compound turnover is dependent on rainfall and depth, and is mediated by genomically divergent microorganisms.</title>
        <authorList>
            <person name="Diamond S."/>
            <person name="Andeer P.F."/>
            <person name="Li Z."/>
            <person name="Crits-Christoph A."/>
            <person name="Burstein D."/>
            <person name="Anantharaman K."/>
            <person name="Lane K.R."/>
            <person name="Thomas B.C."/>
            <person name="Pan C."/>
            <person name="Northen T.R."/>
            <person name="Banfield J.F."/>
        </authorList>
    </citation>
    <scope>NUCLEOTIDE SEQUENCE [LARGE SCALE GENOMIC DNA]</scope>
    <source>
        <strain evidence="1">NP_8</strain>
    </source>
</reference>
<name>A0A537IMF6_9BACT</name>
<proteinExistence type="predicted"/>
<dbReference type="InterPro" id="IPR032710">
    <property type="entry name" value="NTF2-like_dom_sf"/>
</dbReference>
<dbReference type="Gene3D" id="3.10.450.50">
    <property type="match status" value="1"/>
</dbReference>
<protein>
    <submittedName>
        <fullName evidence="1">Nuclear transport factor 2 family protein</fullName>
    </submittedName>
</protein>
<organism evidence="1 2">
    <name type="scientific">Candidatus Segetimicrobium genomatis</name>
    <dbReference type="NCBI Taxonomy" id="2569760"/>
    <lineage>
        <taxon>Bacteria</taxon>
        <taxon>Bacillati</taxon>
        <taxon>Candidatus Sysuimicrobiota</taxon>
        <taxon>Candidatus Sysuimicrobiia</taxon>
        <taxon>Candidatus Sysuimicrobiales</taxon>
        <taxon>Candidatus Segetimicrobiaceae</taxon>
        <taxon>Candidatus Segetimicrobium</taxon>
    </lineage>
</organism>
<dbReference type="EMBL" id="VBAP01000101">
    <property type="protein sequence ID" value="TMI71786.1"/>
    <property type="molecule type" value="Genomic_DNA"/>
</dbReference>
<feature type="non-terminal residue" evidence="1">
    <location>
        <position position="1"/>
    </location>
</feature>